<evidence type="ECO:0000313" key="1">
    <source>
        <dbReference type="EMBL" id="KAH9479545.1"/>
    </source>
</evidence>
<evidence type="ECO:0000313" key="2">
    <source>
        <dbReference type="Proteomes" id="UP000664032"/>
    </source>
</evidence>
<name>A0ACB8GUY2_PSICU</name>
<organism evidence="1 2">
    <name type="scientific">Psilocybe cubensis</name>
    <name type="common">Psychedelic mushroom</name>
    <name type="synonym">Stropharia cubensis</name>
    <dbReference type="NCBI Taxonomy" id="181762"/>
    <lineage>
        <taxon>Eukaryota</taxon>
        <taxon>Fungi</taxon>
        <taxon>Dikarya</taxon>
        <taxon>Basidiomycota</taxon>
        <taxon>Agaricomycotina</taxon>
        <taxon>Agaricomycetes</taxon>
        <taxon>Agaricomycetidae</taxon>
        <taxon>Agaricales</taxon>
        <taxon>Agaricineae</taxon>
        <taxon>Strophariaceae</taxon>
        <taxon>Psilocybe</taxon>
    </lineage>
</organism>
<keyword evidence="2" id="KW-1185">Reference proteome</keyword>
<sequence length="513" mass="54054">MKFYTLAVFTALSFSSISAHSLNPRHNLYAKRQTGIPGSSANGPPAPPTATASSVLSSASVMPNPTTSSSSTANILPPVDSSSTSTSISASSTSSEKPTGPPPLATWTGVPPLESITLGMPTRPIPPVTATYAPGARPPIAGAPVLPTGLVQGSWPPTDQIPDTNSKEVRAWMKELDGFKIPDLAPTVDGSCGGDPAAAAAAAQRGWWTCGGYTRSTDIVSCPDKNTWGVSFDDGPSVYSKYVLDYLKQKNLTATFFVVGSRVVQHPAILIEEYMAGHEISVHTWSHSKPLTSLTNEQIVAELGWTRRVIKDVLGVTPTTMRPPWGDIDDRVRAISMAMGMVPIMWTATPTGNKFDTNDWMVAGGSVNGSESFKSFQSILTQASTLETGFIVLQHDLSELTVDLAVGYTLEAALSHVPRFNLEPIGQCQHFPKANLYLETNLNQTFPFRNQSAGGVDVSGDGTVDTKSGDGGSTAADVSKANADSPISAAVSTNIPLLSCLTVVVCAVMSILL</sequence>
<comment type="caution">
    <text evidence="1">The sequence shown here is derived from an EMBL/GenBank/DDBJ whole genome shotgun (WGS) entry which is preliminary data.</text>
</comment>
<accession>A0ACB8GUY2</accession>
<dbReference type="EMBL" id="JAFIQS020000007">
    <property type="protein sequence ID" value="KAH9479545.1"/>
    <property type="molecule type" value="Genomic_DNA"/>
</dbReference>
<reference evidence="1" key="1">
    <citation type="submission" date="2021-10" db="EMBL/GenBank/DDBJ databases">
        <title>Psilocybe cubensis genome.</title>
        <authorList>
            <person name="Mckernan K.J."/>
            <person name="Crawford S."/>
            <person name="Trippe A."/>
            <person name="Kane L.T."/>
            <person name="Mclaughlin S."/>
        </authorList>
    </citation>
    <scope>NUCLEOTIDE SEQUENCE</scope>
    <source>
        <strain evidence="1">MGC-MH-2018</strain>
    </source>
</reference>
<gene>
    <name evidence="1" type="ORF">JR316_0008139</name>
</gene>
<dbReference type="Proteomes" id="UP000664032">
    <property type="component" value="Unassembled WGS sequence"/>
</dbReference>
<protein>
    <submittedName>
        <fullName evidence="1">Chitin deacetylase</fullName>
    </submittedName>
</protein>
<proteinExistence type="predicted"/>